<proteinExistence type="predicted"/>
<evidence type="ECO:0000313" key="2">
    <source>
        <dbReference type="Proteomes" id="UP000441399"/>
    </source>
</evidence>
<organism evidence="1 2">
    <name type="scientific">BD1-7 clade bacterium</name>
    <dbReference type="NCBI Taxonomy" id="2029982"/>
    <lineage>
        <taxon>Bacteria</taxon>
        <taxon>Pseudomonadati</taxon>
        <taxon>Pseudomonadota</taxon>
        <taxon>Gammaproteobacteria</taxon>
        <taxon>Cellvibrionales</taxon>
        <taxon>Spongiibacteraceae</taxon>
        <taxon>BD1-7 clade</taxon>
    </lineage>
</organism>
<sequence>MNGSLAESLSKKHRSLLISSLQDARYYAACSLIYARQRIAKSDYQGARKAYYHALEAANILLDTDPDNPVAERRFANTATELTYLLMVLGEPHRGVKLRRHMVTRFRALAVQTSEYDLIRGVDSALSASGERLEQWLSRFDLSSNQAAPRQVSELRVIASRCA</sequence>
<evidence type="ECO:0000313" key="1">
    <source>
        <dbReference type="EMBL" id="CAA0107076.1"/>
    </source>
</evidence>
<accession>A0A5S9PR81</accession>
<protein>
    <submittedName>
        <fullName evidence="1">Uncharacterized protein</fullName>
    </submittedName>
</protein>
<name>A0A5S9PR81_9GAMM</name>
<dbReference type="Proteomes" id="UP000441399">
    <property type="component" value="Unassembled WGS sequence"/>
</dbReference>
<reference evidence="1 2" key="1">
    <citation type="submission" date="2019-11" db="EMBL/GenBank/DDBJ databases">
        <authorList>
            <person name="Holert J."/>
        </authorList>
    </citation>
    <scope>NUCLEOTIDE SEQUENCE [LARGE SCALE GENOMIC DNA]</scope>
    <source>
        <strain evidence="1">SB11_3</strain>
    </source>
</reference>
<dbReference type="OrthoDB" id="9869845at2"/>
<keyword evidence="2" id="KW-1185">Reference proteome</keyword>
<dbReference type="AlphaFoldDB" id="A0A5S9PR81"/>
<dbReference type="EMBL" id="CACSIO010000012">
    <property type="protein sequence ID" value="CAA0107076.1"/>
    <property type="molecule type" value="Genomic_DNA"/>
</dbReference>
<gene>
    <name evidence="1" type="ORF">OPDIPICF_01140</name>
</gene>